<dbReference type="AlphaFoldDB" id="N0DZI3"/>
<sequence>MATTSATAHRARRLVRAIASGLAVALLVTLIAFLVREKFDPLVRLDEGAIRTATAYTRERPALRSALLAWQEITQPIHLYIVMTAVCLWVWLARRRTTLAWWAFVTMMLGWNLALVLKYVVQRARPVVDDPVSHSPGYSFPSGHAANAAIVATVVVLLCWPLLRRGGRVILLVVAATFVLSVCLDRVFLGVHYPSDVTAGVLLGCGLVLASWLGLLGWQPPDHPLHDSLHPHRKEAP</sequence>
<name>N0DZI3_9MICO</name>
<dbReference type="EMBL" id="CAIZ01000024">
    <property type="protein sequence ID" value="CCH68816.1"/>
    <property type="molecule type" value="Genomic_DNA"/>
</dbReference>
<evidence type="ECO:0000259" key="2">
    <source>
        <dbReference type="SMART" id="SM00014"/>
    </source>
</evidence>
<feature type="transmembrane region" description="Helical" evidence="1">
    <location>
        <begin position="14"/>
        <end position="35"/>
    </location>
</feature>
<reference evidence="3 4" key="1">
    <citation type="journal article" date="2013" name="ISME J.">
        <title>A metabolic model for members of the genus Tetrasphaera involved in enhanced biological phosphorus removal.</title>
        <authorList>
            <person name="Kristiansen R."/>
            <person name="Nguyen H.T.T."/>
            <person name="Saunders A.M."/>
            <person name="Nielsen J.L."/>
            <person name="Wimmer R."/>
            <person name="Le V.Q."/>
            <person name="McIlroy S.J."/>
            <person name="Petrovski S."/>
            <person name="Seviour R.J."/>
            <person name="Calteau A."/>
            <person name="Nielsen K.L."/>
            <person name="Nielsen P.H."/>
        </authorList>
    </citation>
    <scope>NUCLEOTIDE SEQUENCE [LARGE SCALE GENOMIC DNA]</scope>
    <source>
        <strain evidence="3 4">Lp2</strain>
    </source>
</reference>
<dbReference type="STRING" id="1193181.BN10_120012"/>
<keyword evidence="4" id="KW-1185">Reference proteome</keyword>
<feature type="transmembrane region" description="Helical" evidence="1">
    <location>
        <begin position="170"/>
        <end position="191"/>
    </location>
</feature>
<comment type="caution">
    <text evidence="3">The sequence shown here is derived from an EMBL/GenBank/DDBJ whole genome shotgun (WGS) entry which is preliminary data.</text>
</comment>
<dbReference type="InterPro" id="IPR000326">
    <property type="entry name" value="PAP2/HPO"/>
</dbReference>
<dbReference type="SUPFAM" id="SSF48317">
    <property type="entry name" value="Acid phosphatase/Vanadium-dependent haloperoxidase"/>
    <property type="match status" value="1"/>
</dbReference>
<dbReference type="CDD" id="cd03392">
    <property type="entry name" value="PAP2_like_2"/>
    <property type="match status" value="1"/>
</dbReference>
<proteinExistence type="predicted"/>
<dbReference type="RefSeq" id="WP_010849212.1">
    <property type="nucleotide sequence ID" value="NZ_HF570956.1"/>
</dbReference>
<keyword evidence="1" id="KW-0812">Transmembrane</keyword>
<dbReference type="PANTHER" id="PTHR14969:SF13">
    <property type="entry name" value="AT30094P"/>
    <property type="match status" value="1"/>
</dbReference>
<dbReference type="Gene3D" id="1.20.144.10">
    <property type="entry name" value="Phosphatidic acid phosphatase type 2/haloperoxidase"/>
    <property type="match status" value="1"/>
</dbReference>
<dbReference type="HOGENOM" id="CLU_072573_3_1_11"/>
<feature type="transmembrane region" description="Helical" evidence="1">
    <location>
        <begin position="99"/>
        <end position="121"/>
    </location>
</feature>
<evidence type="ECO:0000313" key="4">
    <source>
        <dbReference type="Proteomes" id="UP000013167"/>
    </source>
</evidence>
<protein>
    <recommendedName>
        <fullName evidence="2">Phosphatidic acid phosphatase type 2/haloperoxidase domain-containing protein</fullName>
    </recommendedName>
</protein>
<keyword evidence="1" id="KW-0472">Membrane</keyword>
<dbReference type="InterPro" id="IPR036938">
    <property type="entry name" value="PAP2/HPO_sf"/>
</dbReference>
<dbReference type="Pfam" id="PF01569">
    <property type="entry name" value="PAP2"/>
    <property type="match status" value="1"/>
</dbReference>
<gene>
    <name evidence="3" type="ORF">BN10_120012</name>
</gene>
<dbReference type="SMART" id="SM00014">
    <property type="entry name" value="acidPPc"/>
    <property type="match status" value="1"/>
</dbReference>
<feature type="domain" description="Phosphatidic acid phosphatase type 2/haloperoxidase" evidence="2">
    <location>
        <begin position="97"/>
        <end position="212"/>
    </location>
</feature>
<feature type="transmembrane region" description="Helical" evidence="1">
    <location>
        <begin position="141"/>
        <end position="163"/>
    </location>
</feature>
<dbReference type="Proteomes" id="UP000013167">
    <property type="component" value="Unassembled WGS sequence"/>
</dbReference>
<dbReference type="PANTHER" id="PTHR14969">
    <property type="entry name" value="SPHINGOSINE-1-PHOSPHATE PHOSPHOHYDROLASE"/>
    <property type="match status" value="1"/>
</dbReference>
<keyword evidence="1" id="KW-1133">Transmembrane helix</keyword>
<organism evidence="3 4">
    <name type="scientific">Phycicoccus elongatus Lp2</name>
    <dbReference type="NCBI Taxonomy" id="1193181"/>
    <lineage>
        <taxon>Bacteria</taxon>
        <taxon>Bacillati</taxon>
        <taxon>Actinomycetota</taxon>
        <taxon>Actinomycetes</taxon>
        <taxon>Micrococcales</taxon>
        <taxon>Intrasporangiaceae</taxon>
        <taxon>Phycicoccus</taxon>
    </lineage>
</organism>
<dbReference type="OrthoDB" id="5289372at2"/>
<dbReference type="eggNOG" id="COG0671">
    <property type="taxonomic scope" value="Bacteria"/>
</dbReference>
<evidence type="ECO:0000256" key="1">
    <source>
        <dbReference type="SAM" id="Phobius"/>
    </source>
</evidence>
<feature type="transmembrane region" description="Helical" evidence="1">
    <location>
        <begin position="73"/>
        <end position="92"/>
    </location>
</feature>
<accession>N0DZI3</accession>
<feature type="transmembrane region" description="Helical" evidence="1">
    <location>
        <begin position="197"/>
        <end position="218"/>
    </location>
</feature>
<evidence type="ECO:0000313" key="3">
    <source>
        <dbReference type="EMBL" id="CCH68816.1"/>
    </source>
</evidence>